<organism evidence="3 4">
    <name type="scientific">Treponema primitia (strain ATCC BAA-887 / DSM 12427 / ZAS-2)</name>
    <dbReference type="NCBI Taxonomy" id="545694"/>
    <lineage>
        <taxon>Bacteria</taxon>
        <taxon>Pseudomonadati</taxon>
        <taxon>Spirochaetota</taxon>
        <taxon>Spirochaetia</taxon>
        <taxon>Spirochaetales</taxon>
        <taxon>Treponemataceae</taxon>
        <taxon>Treponema</taxon>
    </lineage>
</organism>
<evidence type="ECO:0000313" key="3">
    <source>
        <dbReference type="EMBL" id="AEF85055.1"/>
    </source>
</evidence>
<dbReference type="AlphaFoldDB" id="F5YH05"/>
<dbReference type="eggNOG" id="COG2199">
    <property type="taxonomic scope" value="Bacteria"/>
</dbReference>
<dbReference type="EMBL" id="CP001843">
    <property type="protein sequence ID" value="AEF85055.1"/>
    <property type="molecule type" value="Genomic_DNA"/>
</dbReference>
<dbReference type="InterPro" id="IPR043128">
    <property type="entry name" value="Rev_trsase/Diguanyl_cyclase"/>
</dbReference>
<feature type="region of interest" description="Disordered" evidence="1">
    <location>
        <begin position="185"/>
        <end position="240"/>
    </location>
</feature>
<name>F5YH05_TREPZ</name>
<keyword evidence="4" id="KW-1185">Reference proteome</keyword>
<dbReference type="RefSeq" id="WP_015707710.1">
    <property type="nucleotide sequence ID" value="NC_015578.1"/>
</dbReference>
<feature type="transmembrane region" description="Helical" evidence="2">
    <location>
        <begin position="153"/>
        <end position="174"/>
    </location>
</feature>
<feature type="compositionally biased region" description="Basic and acidic residues" evidence="1">
    <location>
        <begin position="185"/>
        <end position="197"/>
    </location>
</feature>
<feature type="compositionally biased region" description="Basic and acidic residues" evidence="1">
    <location>
        <begin position="226"/>
        <end position="240"/>
    </location>
</feature>
<evidence type="ECO:0000313" key="4">
    <source>
        <dbReference type="Proteomes" id="UP000009223"/>
    </source>
</evidence>
<accession>F5YH05</accession>
<keyword evidence="2" id="KW-0812">Transmembrane</keyword>
<reference evidence="3 4" key="2">
    <citation type="journal article" date="2011" name="ISME J.">
        <title>RNA-seq reveals cooperative metabolic interactions between two termite-gut spirochete species in co-culture.</title>
        <authorList>
            <person name="Rosenthal A.Z."/>
            <person name="Matson E.G."/>
            <person name="Eldar A."/>
            <person name="Leadbetter J.R."/>
        </authorList>
    </citation>
    <scope>NUCLEOTIDE SEQUENCE [LARGE SCALE GENOMIC DNA]</scope>
    <source>
        <strain evidence="4">ATCC BAA-887 / DSM 12427 / ZAS-2</strain>
    </source>
</reference>
<dbReference type="KEGG" id="tpi:TREPR_2500"/>
<keyword evidence="2" id="KW-1133">Transmembrane helix</keyword>
<keyword evidence="2" id="KW-0472">Membrane</keyword>
<evidence type="ECO:0000256" key="2">
    <source>
        <dbReference type="SAM" id="Phobius"/>
    </source>
</evidence>
<gene>
    <name evidence="3" type="ordered locus">TREPR_2500</name>
</gene>
<proteinExistence type="predicted"/>
<dbReference type="Gene3D" id="3.30.70.270">
    <property type="match status" value="1"/>
</dbReference>
<evidence type="ECO:0000256" key="1">
    <source>
        <dbReference type="SAM" id="MobiDB-lite"/>
    </source>
</evidence>
<protein>
    <recommendedName>
        <fullName evidence="5">GGDEF domain-containing protein</fullName>
    </recommendedName>
</protein>
<evidence type="ECO:0008006" key="5">
    <source>
        <dbReference type="Google" id="ProtNLM"/>
    </source>
</evidence>
<dbReference type="STRING" id="545694.TREPR_2500"/>
<feature type="compositionally biased region" description="Pro residues" evidence="1">
    <location>
        <begin position="209"/>
        <end position="220"/>
    </location>
</feature>
<dbReference type="HOGENOM" id="CLU_741739_0_0_12"/>
<sequence>MRIKVTSIIAVISIAAYAAAIGTGVIRIFASINERRVVAQREFYDLADIASSAGALGFMEEPFIEAVRDTVAGSETLLGVIITGPYGVEYTYERENSTVITWVGDSPRFISRFGVSREPHFSPLRMGFRNANISAVTTEINYPIFTNILKQSLLMIFAALVLSGLSLLIYSLRIKKQPAMVDRKMQEAYAPAEKEPASSRTGSASKKAGPPPEQGGPQPEPARSAAGKEEDAKGRLEEELRRCSSTAEDLTFVLLELSLTAGFSVGDDDQVYRKFAGLVIQFFNNPGLNFEWGTRGIAVILPNVSLEDGFARADKFHKQILSGLPAIFPHRNDLRIGLAARTGRALAADRLILEASKALERTQTEPDSPIVAFKSDPEKYRAYIKSRGKKA</sequence>
<reference evidence="4" key="1">
    <citation type="submission" date="2009-12" db="EMBL/GenBank/DDBJ databases">
        <title>Complete sequence of Treponema primitia strain ZAS-2.</title>
        <authorList>
            <person name="Tetu S.G."/>
            <person name="Matson E."/>
            <person name="Ren Q."/>
            <person name="Seshadri R."/>
            <person name="Elbourne L."/>
            <person name="Hassan K.A."/>
            <person name="Durkin A."/>
            <person name="Radune D."/>
            <person name="Mohamoud Y."/>
            <person name="Shay R."/>
            <person name="Jin S."/>
            <person name="Zhang X."/>
            <person name="Lucey K."/>
            <person name="Ballor N.R."/>
            <person name="Ottesen E."/>
            <person name="Rosenthal R."/>
            <person name="Allen A."/>
            <person name="Leadbetter J.R."/>
            <person name="Paulsen I.T."/>
        </authorList>
    </citation>
    <scope>NUCLEOTIDE SEQUENCE [LARGE SCALE GENOMIC DNA]</scope>
    <source>
        <strain evidence="4">ATCC BAA-887 / DSM 12427 / ZAS-2</strain>
    </source>
</reference>
<dbReference type="Proteomes" id="UP000009223">
    <property type="component" value="Chromosome"/>
</dbReference>
<dbReference type="OrthoDB" id="358039at2"/>